<feature type="region of interest" description="Disordered" evidence="1">
    <location>
        <begin position="1"/>
        <end position="44"/>
    </location>
</feature>
<organism evidence="2 3">
    <name type="scientific">Apiospora saccharicola</name>
    <dbReference type="NCBI Taxonomy" id="335842"/>
    <lineage>
        <taxon>Eukaryota</taxon>
        <taxon>Fungi</taxon>
        <taxon>Dikarya</taxon>
        <taxon>Ascomycota</taxon>
        <taxon>Pezizomycotina</taxon>
        <taxon>Sordariomycetes</taxon>
        <taxon>Xylariomycetidae</taxon>
        <taxon>Amphisphaeriales</taxon>
        <taxon>Apiosporaceae</taxon>
        <taxon>Apiospora</taxon>
    </lineage>
</organism>
<feature type="compositionally biased region" description="Basic and acidic residues" evidence="1">
    <location>
        <begin position="395"/>
        <end position="410"/>
    </location>
</feature>
<feature type="region of interest" description="Disordered" evidence="1">
    <location>
        <begin position="238"/>
        <end position="262"/>
    </location>
</feature>
<name>A0ABR1W409_9PEZI</name>
<feature type="compositionally biased region" description="Polar residues" evidence="1">
    <location>
        <begin position="136"/>
        <end position="146"/>
    </location>
</feature>
<feature type="compositionally biased region" description="Basic residues" evidence="1">
    <location>
        <begin position="168"/>
        <end position="177"/>
    </location>
</feature>
<feature type="compositionally biased region" description="Basic and acidic residues" evidence="1">
    <location>
        <begin position="147"/>
        <end position="167"/>
    </location>
</feature>
<reference evidence="2 3" key="1">
    <citation type="submission" date="2023-01" db="EMBL/GenBank/DDBJ databases">
        <title>Analysis of 21 Apiospora genomes using comparative genomics revels a genus with tremendous synthesis potential of carbohydrate active enzymes and secondary metabolites.</title>
        <authorList>
            <person name="Sorensen T."/>
        </authorList>
    </citation>
    <scope>NUCLEOTIDE SEQUENCE [LARGE SCALE GENOMIC DNA]</scope>
    <source>
        <strain evidence="2 3">CBS 83171</strain>
    </source>
</reference>
<keyword evidence="3" id="KW-1185">Reference proteome</keyword>
<accession>A0ABR1W409</accession>
<comment type="caution">
    <text evidence="2">The sequence shown here is derived from an EMBL/GenBank/DDBJ whole genome shotgun (WGS) entry which is preliminary data.</text>
</comment>
<evidence type="ECO:0000256" key="1">
    <source>
        <dbReference type="SAM" id="MobiDB-lite"/>
    </source>
</evidence>
<feature type="region of interest" description="Disordered" evidence="1">
    <location>
        <begin position="129"/>
        <end position="193"/>
    </location>
</feature>
<feature type="region of interest" description="Disordered" evidence="1">
    <location>
        <begin position="341"/>
        <end position="424"/>
    </location>
</feature>
<proteinExistence type="predicted"/>
<dbReference type="EMBL" id="JAQQWM010000002">
    <property type="protein sequence ID" value="KAK8078221.1"/>
    <property type="molecule type" value="Genomic_DNA"/>
</dbReference>
<gene>
    <name evidence="2" type="ORF">PG996_004391</name>
</gene>
<feature type="compositionally biased region" description="Polar residues" evidence="1">
    <location>
        <begin position="453"/>
        <end position="479"/>
    </location>
</feature>
<feature type="region of interest" description="Disordered" evidence="1">
    <location>
        <begin position="445"/>
        <end position="481"/>
    </location>
</feature>
<evidence type="ECO:0000313" key="2">
    <source>
        <dbReference type="EMBL" id="KAK8078221.1"/>
    </source>
</evidence>
<sequence length="494" mass="54624">MQFARVNPRNDLALSMPIKPPVKQYARTKPQHPPKSSPPDPDDLRRRLYAVLSEQNAQREARRQARAQKASNGAVDLPLFGSAAVGDVDTAVTSVYTTRSSAALFEAKARAAATNAAAPGLRVVIAPPRADANSARRGSQGASNQEKTLRRADSKMDAVEGAKDVKRSKSLQTKKLRMKESAQEEQPAAEPYHHVPQVAAQQFARTATAKASMSDMSTVHPLARQALKFHIDGSAAERTELEHSKSPAEQNRALRRAQSTRERLQERNQFQDDAPLFAASVATAIPARNKRHSLPAEGFVVGGPMLSSSLPDSRNQHHHHWNWANMGDIVEDTPLYTNNFNDDDHYHYQSGEVSQKDQNTHRRQRSRSFADLLPSCRPVDADGEPLVVRNNATGADRRADWAQKDERDLKLSQQQSHTNKVPRGPLLRKADSLWALKEKIVSVSTGRLHHNSSKQQLSGNKSRDSANSSETGRTTSPVKSLSRGGFFARLRRLS</sequence>
<protein>
    <submittedName>
        <fullName evidence="2">Uncharacterized protein</fullName>
    </submittedName>
</protein>
<evidence type="ECO:0000313" key="3">
    <source>
        <dbReference type="Proteomes" id="UP001446871"/>
    </source>
</evidence>
<dbReference type="Proteomes" id="UP001446871">
    <property type="component" value="Unassembled WGS sequence"/>
</dbReference>